<dbReference type="InterPro" id="IPR006575">
    <property type="entry name" value="RWD_dom"/>
</dbReference>
<feature type="compositionally biased region" description="Basic and acidic residues" evidence="1">
    <location>
        <begin position="144"/>
        <end position="163"/>
    </location>
</feature>
<proteinExistence type="predicted"/>
<dbReference type="Pfam" id="PF05773">
    <property type="entry name" value="RWD"/>
    <property type="match status" value="1"/>
</dbReference>
<dbReference type="InterPro" id="IPR016135">
    <property type="entry name" value="UBQ-conjugating_enzyme/RWD"/>
</dbReference>
<dbReference type="InterPro" id="IPR040213">
    <property type="entry name" value="GIR2-like"/>
</dbReference>
<dbReference type="CDD" id="cd23823">
    <property type="entry name" value="RWD_GCN2"/>
    <property type="match status" value="1"/>
</dbReference>
<feature type="compositionally biased region" description="Acidic residues" evidence="1">
    <location>
        <begin position="126"/>
        <end position="143"/>
    </location>
</feature>
<gene>
    <name evidence="3" type="ORF">BLNAU_704</name>
</gene>
<feature type="region of interest" description="Disordered" evidence="1">
    <location>
        <begin position="120"/>
        <end position="167"/>
    </location>
</feature>
<dbReference type="Proteomes" id="UP001281761">
    <property type="component" value="Unassembled WGS sequence"/>
</dbReference>
<feature type="domain" description="RWD" evidence="2">
    <location>
        <begin position="9"/>
        <end position="113"/>
    </location>
</feature>
<dbReference type="SUPFAM" id="SSF54495">
    <property type="entry name" value="UBC-like"/>
    <property type="match status" value="1"/>
</dbReference>
<dbReference type="SMART" id="SM00591">
    <property type="entry name" value="RWD"/>
    <property type="match status" value="1"/>
</dbReference>
<dbReference type="EMBL" id="JARBJD010000003">
    <property type="protein sequence ID" value="KAK2964173.1"/>
    <property type="molecule type" value="Genomic_DNA"/>
</dbReference>
<evidence type="ECO:0000259" key="2">
    <source>
        <dbReference type="PROSITE" id="PS50908"/>
    </source>
</evidence>
<accession>A0ABQ9YK84</accession>
<protein>
    <submittedName>
        <fullName evidence="3">RWD domain containing protein</fullName>
    </submittedName>
</protein>
<evidence type="ECO:0000313" key="3">
    <source>
        <dbReference type="EMBL" id="KAK2964173.1"/>
    </source>
</evidence>
<evidence type="ECO:0000313" key="4">
    <source>
        <dbReference type="Proteomes" id="UP001281761"/>
    </source>
</evidence>
<comment type="caution">
    <text evidence="3">The sequence shown here is derived from an EMBL/GenBank/DDBJ whole genome shotgun (WGS) entry which is preliminary data.</text>
</comment>
<dbReference type="PROSITE" id="PS50908">
    <property type="entry name" value="RWD"/>
    <property type="match status" value="1"/>
</dbReference>
<organism evidence="3 4">
    <name type="scientific">Blattamonas nauphoetae</name>
    <dbReference type="NCBI Taxonomy" id="2049346"/>
    <lineage>
        <taxon>Eukaryota</taxon>
        <taxon>Metamonada</taxon>
        <taxon>Preaxostyla</taxon>
        <taxon>Oxymonadida</taxon>
        <taxon>Blattamonas</taxon>
    </lineage>
</organism>
<reference evidence="3 4" key="1">
    <citation type="journal article" date="2022" name="bioRxiv">
        <title>Genomics of Preaxostyla Flagellates Illuminates Evolutionary Transitions and the Path Towards Mitochondrial Loss.</title>
        <authorList>
            <person name="Novak L.V.F."/>
            <person name="Treitli S.C."/>
            <person name="Pyrih J."/>
            <person name="Halakuc P."/>
            <person name="Pipaliya S.V."/>
            <person name="Vacek V."/>
            <person name="Brzon O."/>
            <person name="Soukal P."/>
            <person name="Eme L."/>
            <person name="Dacks J.B."/>
            <person name="Karnkowska A."/>
            <person name="Elias M."/>
            <person name="Hampl V."/>
        </authorList>
    </citation>
    <scope>NUCLEOTIDE SEQUENCE [LARGE SCALE GENOMIC DNA]</scope>
    <source>
        <strain evidence="3">NAU3</strain>
        <tissue evidence="3">Gut</tissue>
    </source>
</reference>
<keyword evidence="4" id="KW-1185">Reference proteome</keyword>
<dbReference type="PANTHER" id="PTHR12292">
    <property type="entry name" value="RWD DOMAIN-CONTAINING PROTEIN"/>
    <property type="match status" value="1"/>
</dbReference>
<evidence type="ECO:0000256" key="1">
    <source>
        <dbReference type="SAM" id="MobiDB-lite"/>
    </source>
</evidence>
<name>A0ABQ9YK84_9EUKA</name>
<dbReference type="Gene3D" id="3.10.110.10">
    <property type="entry name" value="Ubiquitin Conjugating Enzyme"/>
    <property type="match status" value="1"/>
</dbReference>
<sequence length="223" mass="26119">MTNLEEQEMEIEALKSIFTEELTEINADPFRFSLFIETENEKQEPISCTLKFGFPPGYPSDEIPHLEVSNMKGVYESKSETIMTEVKQFCNDLLGSQAIFTLVDRVKELLEEHQIRITQLHTASNDQEDGDEEEEEMEYDSEDEERRQQEEDERLMKEADERRKHGTPFTMERFTEWKLQFEKELDAYEKQKQLELKTRTGGKLTGRELFEKGLAQGESEVAA</sequence>